<evidence type="ECO:0000313" key="3">
    <source>
        <dbReference type="Proteomes" id="UP000192408"/>
    </source>
</evidence>
<feature type="transmembrane region" description="Helical" evidence="1">
    <location>
        <begin position="77"/>
        <end position="99"/>
    </location>
</feature>
<keyword evidence="1" id="KW-0472">Membrane</keyword>
<reference evidence="3" key="1">
    <citation type="submission" date="2017-04" db="EMBL/GenBank/DDBJ databases">
        <authorList>
            <person name="Varghese N."/>
            <person name="Submissions S."/>
        </authorList>
    </citation>
    <scope>NUCLEOTIDE SEQUENCE [LARGE SCALE GENOMIC DNA]</scope>
    <source>
        <strain evidence="3">DSM 23072</strain>
    </source>
</reference>
<feature type="transmembrane region" description="Helical" evidence="1">
    <location>
        <begin position="150"/>
        <end position="168"/>
    </location>
</feature>
<organism evidence="2 3">
    <name type="scientific">Pasteurella testudinis DSM 23072</name>
    <dbReference type="NCBI Taxonomy" id="1122938"/>
    <lineage>
        <taxon>Bacteria</taxon>
        <taxon>Pseudomonadati</taxon>
        <taxon>Pseudomonadota</taxon>
        <taxon>Gammaproteobacteria</taxon>
        <taxon>Pasteurellales</taxon>
        <taxon>Pasteurellaceae</taxon>
        <taxon>Pasteurella</taxon>
    </lineage>
</organism>
<dbReference type="Proteomes" id="UP000192408">
    <property type="component" value="Unassembled WGS sequence"/>
</dbReference>
<keyword evidence="1" id="KW-0812">Transmembrane</keyword>
<feature type="transmembrane region" description="Helical" evidence="1">
    <location>
        <begin position="105"/>
        <end position="129"/>
    </location>
</feature>
<dbReference type="AlphaFoldDB" id="A0A1W1V8N2"/>
<keyword evidence="3" id="KW-1185">Reference proteome</keyword>
<proteinExistence type="predicted"/>
<sequence length="172" mass="21061">MINKIKWFWNYIFYFTWKTHCTLGFIILERPLNYIVFSVLEMIMPSLKNDRELRYTSRRMVLDDMETGINIRIVSRYFFLIIAMVVASFLSYLVFFLGWSIDDSYSTTVLFTVTILITFFIRVFFIEWYSSGYLAYFQYFERNSNKYKGCFFILVFYFFCFLFCAMTIKKFY</sequence>
<protein>
    <submittedName>
        <fullName evidence="2">Uncharacterized protein</fullName>
    </submittedName>
</protein>
<gene>
    <name evidence="2" type="ORF">SAMN05660772_02877</name>
</gene>
<keyword evidence="1" id="KW-1133">Transmembrane helix</keyword>
<accession>A0A1W1V8N2</accession>
<dbReference type="STRING" id="1122938.SAMN05660772_02877"/>
<evidence type="ECO:0000313" key="2">
    <source>
        <dbReference type="EMBL" id="SMB89391.1"/>
    </source>
</evidence>
<name>A0A1W1V8N2_9PAST</name>
<evidence type="ECO:0000256" key="1">
    <source>
        <dbReference type="SAM" id="Phobius"/>
    </source>
</evidence>
<dbReference type="EMBL" id="FWWV01000063">
    <property type="protein sequence ID" value="SMB89391.1"/>
    <property type="molecule type" value="Genomic_DNA"/>
</dbReference>